<accession>A0ABS5B4X6</accession>
<dbReference type="PANTHER" id="PTHR48090">
    <property type="entry name" value="UNDECAPRENYL-PHOSPHATE 4-DEOXY-4-FORMAMIDO-L-ARABINOSE TRANSFERASE-RELATED"/>
    <property type="match status" value="1"/>
</dbReference>
<dbReference type="Proteomes" id="UP001519296">
    <property type="component" value="Unassembled WGS sequence"/>
</dbReference>
<dbReference type="Gene3D" id="3.90.550.10">
    <property type="entry name" value="Spore Coat Polysaccharide Biosynthesis Protein SpsA, Chain A"/>
    <property type="match status" value="1"/>
</dbReference>
<protein>
    <submittedName>
        <fullName evidence="8">Sugar translocase</fullName>
    </submittedName>
</protein>
<dbReference type="Pfam" id="PF00535">
    <property type="entry name" value="Glycos_transf_2"/>
    <property type="match status" value="1"/>
</dbReference>
<feature type="domain" description="Glycosyltransferase 2-like" evidence="6">
    <location>
        <begin position="4"/>
        <end position="133"/>
    </location>
</feature>
<evidence type="ECO:0000256" key="5">
    <source>
        <dbReference type="SAM" id="Phobius"/>
    </source>
</evidence>
<evidence type="ECO:0000256" key="4">
    <source>
        <dbReference type="ARBA" id="ARBA00023136"/>
    </source>
</evidence>
<evidence type="ECO:0000256" key="2">
    <source>
        <dbReference type="ARBA" id="ARBA00022692"/>
    </source>
</evidence>
<dbReference type="SUPFAM" id="SSF53448">
    <property type="entry name" value="Nucleotide-diphospho-sugar transferases"/>
    <property type="match status" value="1"/>
</dbReference>
<dbReference type="EMBL" id="PRDG01000004">
    <property type="protein sequence ID" value="MBP2623875.1"/>
    <property type="molecule type" value="Genomic_DNA"/>
</dbReference>
<organism evidence="8 9">
    <name type="scientific">Streptococcus oricebi</name>
    <dbReference type="NCBI Taxonomy" id="1547447"/>
    <lineage>
        <taxon>Bacteria</taxon>
        <taxon>Bacillati</taxon>
        <taxon>Bacillota</taxon>
        <taxon>Bacilli</taxon>
        <taxon>Lactobacillales</taxon>
        <taxon>Streptococcaceae</taxon>
        <taxon>Streptococcus</taxon>
    </lineage>
</organism>
<keyword evidence="4 5" id="KW-0472">Membrane</keyword>
<keyword evidence="9" id="KW-1185">Reference proteome</keyword>
<feature type="transmembrane region" description="Helical" evidence="5">
    <location>
        <begin position="218"/>
        <end position="243"/>
    </location>
</feature>
<evidence type="ECO:0000313" key="8">
    <source>
        <dbReference type="EMBL" id="MBP2623875.1"/>
    </source>
</evidence>
<dbReference type="InterPro" id="IPR029044">
    <property type="entry name" value="Nucleotide-diphossugar_trans"/>
</dbReference>
<keyword evidence="3 5" id="KW-1133">Transmembrane helix</keyword>
<evidence type="ECO:0000256" key="3">
    <source>
        <dbReference type="ARBA" id="ARBA00022989"/>
    </source>
</evidence>
<dbReference type="InterPro" id="IPR001173">
    <property type="entry name" value="Glyco_trans_2-like"/>
</dbReference>
<comment type="caution">
    <text evidence="8">The sequence shown here is derived from an EMBL/GenBank/DDBJ whole genome shotgun (WGS) entry which is preliminary data.</text>
</comment>
<sequence length="348" mass="39423">MDYIVIPAYEPDLNLIHLLKKIRQETDFQIILVNDGSSPASRPIFEEAQFFATLLEHRENQGKGQALKTAFDYLHLIGQYGVIVTADADGQHQLTDILRVAESARKHPQELVLGVRAFSGKVPLRSRFGNQLTRLVFKQQTGLALSDTQTGLRAFTSNLLPFLLEIEGQRYEYEMNMLLRAAKVYPIREVPIETIYINDNQASHFRPLRDGLLIYKDIFRFALASLSSFVVDYLVYALVLFLMGTAPSSLKILLANSTARLVSSSFNYWTNKKMVFKNEDSLIKTGTGYLGLALGLFILDTLLIRIFYSLFGLDLLVTKVLVSLLLFSLSWLVQKKIIFKSSKQEVKA</sequence>
<evidence type="ECO:0000256" key="1">
    <source>
        <dbReference type="ARBA" id="ARBA00004141"/>
    </source>
</evidence>
<feature type="transmembrane region" description="Helical" evidence="5">
    <location>
        <begin position="289"/>
        <end position="310"/>
    </location>
</feature>
<name>A0ABS5B4X6_9STRE</name>
<proteinExistence type="predicted"/>
<keyword evidence="2 5" id="KW-0812">Transmembrane</keyword>
<dbReference type="InterPro" id="IPR050256">
    <property type="entry name" value="Glycosyltransferase_2"/>
</dbReference>
<feature type="domain" description="GtrA/DPMS transmembrane" evidence="7">
    <location>
        <begin position="220"/>
        <end position="339"/>
    </location>
</feature>
<evidence type="ECO:0000313" key="9">
    <source>
        <dbReference type="Proteomes" id="UP001519296"/>
    </source>
</evidence>
<dbReference type="Pfam" id="PF04138">
    <property type="entry name" value="GtrA_DPMS_TM"/>
    <property type="match status" value="1"/>
</dbReference>
<dbReference type="InterPro" id="IPR007267">
    <property type="entry name" value="GtrA_DPMS_TM"/>
</dbReference>
<dbReference type="PANTHER" id="PTHR48090:SF7">
    <property type="entry name" value="RFBJ PROTEIN"/>
    <property type="match status" value="1"/>
</dbReference>
<reference evidence="8 9" key="1">
    <citation type="submission" date="2018-02" db="EMBL/GenBank/DDBJ databases">
        <title>Draft genome sequence of Streptococcus oricebi CCUG 70868T type strain.</title>
        <authorList>
            <person name="Mendez V."/>
            <person name="Salva-Serra F."/>
            <person name="Jaen-Luchoro D."/>
            <person name="Gonzales-Siles L."/>
            <person name="Karlsson R."/>
            <person name="Engstrom-Jakobsson H."/>
            <person name="Busquets A."/>
            <person name="Gomila M."/>
            <person name="Pineiro-Iglesias B."/>
            <person name="Bennasar-Figueras A."/>
            <person name="Seeger M."/>
            <person name="Moore E."/>
        </authorList>
    </citation>
    <scope>NUCLEOTIDE SEQUENCE [LARGE SCALE GENOMIC DNA]</scope>
    <source>
        <strain evidence="8 9">CCUG 70868</strain>
    </source>
</reference>
<gene>
    <name evidence="8" type="ORF">C4K46_07990</name>
</gene>
<feature type="transmembrane region" description="Helical" evidence="5">
    <location>
        <begin position="316"/>
        <end position="333"/>
    </location>
</feature>
<comment type="subcellular location">
    <subcellularLocation>
        <location evidence="1">Membrane</location>
        <topology evidence="1">Multi-pass membrane protein</topology>
    </subcellularLocation>
</comment>
<evidence type="ECO:0000259" key="6">
    <source>
        <dbReference type="Pfam" id="PF00535"/>
    </source>
</evidence>
<dbReference type="CDD" id="cd04179">
    <property type="entry name" value="DPM_DPG-synthase_like"/>
    <property type="match status" value="1"/>
</dbReference>
<evidence type="ECO:0000259" key="7">
    <source>
        <dbReference type="Pfam" id="PF04138"/>
    </source>
</evidence>